<evidence type="ECO:0008006" key="3">
    <source>
        <dbReference type="Google" id="ProtNLM"/>
    </source>
</evidence>
<dbReference type="AlphaFoldDB" id="A0A1T1H741"/>
<dbReference type="EMBL" id="MVKX01000001">
    <property type="protein sequence ID" value="OOV85684.1"/>
    <property type="molecule type" value="Genomic_DNA"/>
</dbReference>
<dbReference type="SUPFAM" id="SSF53474">
    <property type="entry name" value="alpha/beta-Hydrolases"/>
    <property type="match status" value="1"/>
</dbReference>
<accession>A0A1T1H741</accession>
<dbReference type="Gene3D" id="3.40.50.1820">
    <property type="entry name" value="alpha/beta hydrolase"/>
    <property type="match status" value="1"/>
</dbReference>
<organism evidence="1 2">
    <name type="scientific">Acinetobacter amyesii</name>
    <dbReference type="NCBI Taxonomy" id="2942470"/>
    <lineage>
        <taxon>Bacteria</taxon>
        <taxon>Pseudomonadati</taxon>
        <taxon>Pseudomonadota</taxon>
        <taxon>Gammaproteobacteria</taxon>
        <taxon>Moraxellales</taxon>
        <taxon>Moraxellaceae</taxon>
        <taxon>Acinetobacter</taxon>
    </lineage>
</organism>
<name>A0A1T1H741_9GAMM</name>
<dbReference type="Proteomes" id="UP000191160">
    <property type="component" value="Unassembled WGS sequence"/>
</dbReference>
<comment type="caution">
    <text evidence="1">The sequence shown here is derived from an EMBL/GenBank/DDBJ whole genome shotgun (WGS) entry which is preliminary data.</text>
</comment>
<dbReference type="RefSeq" id="WP_078189155.1">
    <property type="nucleotide sequence ID" value="NZ_JAMCOZ010000015.1"/>
</dbReference>
<evidence type="ECO:0000313" key="1">
    <source>
        <dbReference type="EMBL" id="OOV85684.1"/>
    </source>
</evidence>
<gene>
    <name evidence="1" type="ORF">B1202_03350</name>
</gene>
<sequence>MQIIFIHGMNQQQQTARSLEQHWLALLSQGLKQSHQETFLSYIQHHMRMPFYGDLLTRYHLQNMLQASTLTPQTWPHFPFIHRTEHPEKSPKVLEHHAVQNNLPDITLNDAMGLSQSFKSITALGKDLALRDFAVLMNYFPKLHATLLHKFLVETYLYLSNPHFIQAVHTRLHEQLHQTKPTLLIAHSLGSVIAYHFLLLHPELNIQRFITLGSPLAFRVIQAHLPQPLQRPDAISGDWLNFYSHDDFLSAFPLSHAPFDFQPAIINQQIQTSIEHPHDIAGYLTHPEVIATILQVLKKST</sequence>
<keyword evidence="2" id="KW-1185">Reference proteome</keyword>
<protein>
    <recommendedName>
        <fullName evidence="3">Alpha/beta hydrolase</fullName>
    </recommendedName>
</protein>
<dbReference type="InterPro" id="IPR029058">
    <property type="entry name" value="AB_hydrolase_fold"/>
</dbReference>
<evidence type="ECO:0000313" key="2">
    <source>
        <dbReference type="Proteomes" id="UP000191160"/>
    </source>
</evidence>
<reference evidence="1 2" key="1">
    <citation type="submission" date="2017-02" db="EMBL/GenBank/DDBJ databases">
        <title>Acinetobacter sp. ANC 4945, whole genome shotgun sequencing project.</title>
        <authorList>
            <person name="Radolfova-Krizova L."/>
            <person name="Al Atrouni A."/>
            <person name="Nemec A."/>
        </authorList>
    </citation>
    <scope>NUCLEOTIDE SEQUENCE [LARGE SCALE GENOMIC DNA]</scope>
    <source>
        <strain evidence="1 2">ANC 4945</strain>
    </source>
</reference>
<proteinExistence type="predicted"/>